<dbReference type="PRINTS" id="PR00722">
    <property type="entry name" value="CHYMOTRYPSIN"/>
</dbReference>
<dbReference type="InterPro" id="IPR001314">
    <property type="entry name" value="Peptidase_S1A"/>
</dbReference>
<dbReference type="Proteomes" id="UP001177023">
    <property type="component" value="Unassembled WGS sequence"/>
</dbReference>
<dbReference type="SMART" id="SM00329">
    <property type="entry name" value="BPI2"/>
    <property type="match status" value="1"/>
</dbReference>
<dbReference type="SUPFAM" id="SSF55394">
    <property type="entry name" value="Bactericidal permeability-increasing protein, BPI"/>
    <property type="match status" value="1"/>
</dbReference>
<dbReference type="InterPro" id="IPR009003">
    <property type="entry name" value="Peptidase_S1_PA"/>
</dbReference>
<dbReference type="PANTHER" id="PTHR10504:SF145">
    <property type="entry name" value="PROTEIN CBG15266"/>
    <property type="match status" value="1"/>
</dbReference>
<comment type="caution">
    <text evidence="3">The sequence shown here is derived from an EMBL/GenBank/DDBJ whole genome shotgun (WGS) entry which is preliminary data.</text>
</comment>
<dbReference type="EMBL" id="CATQJA010001442">
    <property type="protein sequence ID" value="CAJ0567282.1"/>
    <property type="molecule type" value="Genomic_DNA"/>
</dbReference>
<dbReference type="InterPro" id="IPR001254">
    <property type="entry name" value="Trypsin_dom"/>
</dbReference>
<dbReference type="AlphaFoldDB" id="A0AA36CEF6"/>
<dbReference type="Pfam" id="PF00089">
    <property type="entry name" value="Trypsin"/>
    <property type="match status" value="1"/>
</dbReference>
<dbReference type="GO" id="GO:0006508">
    <property type="term" value="P:proteolysis"/>
    <property type="evidence" value="ECO:0007669"/>
    <property type="project" value="InterPro"/>
</dbReference>
<dbReference type="InterPro" id="IPR032942">
    <property type="entry name" value="BPI/LBP/Plunc"/>
</dbReference>
<sequence>MENRQTNDDWSLAIFSLPVLYGWDRGGTVEDRQRRRTQTRQGSIYRGSYQNQRIDVKTIERYAPEDSDAEGHDVALLKLSQKLKLLPGAVEKIRIGAKKGSDDPDDVFIMGWGVTLANVDNEHCTSLEERGIHYLCFEAVDGISNACKGDSGSPIVSRRTCCKEMVQITEAATRFLTYKSQQWINRTVLPDQNIETGIFVLTTRKAIIREFEAPSFYTESTDNGIILKLDKFIVDIHADMEFSFKNLFFGLPIWPLSKFNIGPKIWFPSKIPFFLDIFGGVINRVVQNLLRTEICNSLENVVKPSIFGEHSFPVETQYGDRREYLVQTPLFNVLHTERFSEAQFAFNLQFLREKCPYEAPKYPRSMDTTSHINFWLSEQSLNCDLYALYRGNFLTYLVTKDRVRLELSEYLRTTCYSYSNYICMQTFWPDLARMYPNQYLDIYVQARETPKVVLADNIAHMTGELQLDFHTHPKSNGSLATLMLTFSCDLSGRLNRTVLLGGISNIQADIRQTHSVIGYLYPERLQTFKNTLISAVERELNRIFSYVVTQHLLYNEGFADTTAISAADGYLRLDLNFVHGKFW</sequence>
<keyword evidence="1" id="KW-1015">Disulfide bond</keyword>
<keyword evidence="4" id="KW-1185">Reference proteome</keyword>
<dbReference type="InterPro" id="IPR001124">
    <property type="entry name" value="Lipid-bd_serum_glycop_C"/>
</dbReference>
<accession>A0AA36CEF6</accession>
<dbReference type="SUPFAM" id="SSF50494">
    <property type="entry name" value="Trypsin-like serine proteases"/>
    <property type="match status" value="1"/>
</dbReference>
<reference evidence="3" key="1">
    <citation type="submission" date="2023-06" db="EMBL/GenBank/DDBJ databases">
        <authorList>
            <person name="Delattre M."/>
        </authorList>
    </citation>
    <scope>NUCLEOTIDE SEQUENCE</scope>
    <source>
        <strain evidence="3">AF72</strain>
    </source>
</reference>
<dbReference type="InterPro" id="IPR033116">
    <property type="entry name" value="TRYPSIN_SER"/>
</dbReference>
<protein>
    <recommendedName>
        <fullName evidence="2">Lipid-binding serum glycoprotein C-terminal domain-containing protein</fullName>
    </recommendedName>
</protein>
<dbReference type="Gene3D" id="2.40.10.10">
    <property type="entry name" value="Trypsin-like serine proteases"/>
    <property type="match status" value="1"/>
</dbReference>
<evidence type="ECO:0000313" key="4">
    <source>
        <dbReference type="Proteomes" id="UP001177023"/>
    </source>
</evidence>
<dbReference type="GO" id="GO:0008289">
    <property type="term" value="F:lipid binding"/>
    <property type="evidence" value="ECO:0007669"/>
    <property type="project" value="InterPro"/>
</dbReference>
<feature type="non-terminal residue" evidence="3">
    <location>
        <position position="1"/>
    </location>
</feature>
<dbReference type="GO" id="GO:0005615">
    <property type="term" value="C:extracellular space"/>
    <property type="evidence" value="ECO:0007669"/>
    <property type="project" value="TreeGrafter"/>
</dbReference>
<dbReference type="Gene3D" id="3.15.20.10">
    <property type="entry name" value="Bactericidal permeability-increasing protein, domain 2"/>
    <property type="match status" value="1"/>
</dbReference>
<dbReference type="InterPro" id="IPR043504">
    <property type="entry name" value="Peptidase_S1_PA_chymotrypsin"/>
</dbReference>
<organism evidence="3 4">
    <name type="scientific">Mesorhabditis spiculigera</name>
    <dbReference type="NCBI Taxonomy" id="96644"/>
    <lineage>
        <taxon>Eukaryota</taxon>
        <taxon>Metazoa</taxon>
        <taxon>Ecdysozoa</taxon>
        <taxon>Nematoda</taxon>
        <taxon>Chromadorea</taxon>
        <taxon>Rhabditida</taxon>
        <taxon>Rhabditina</taxon>
        <taxon>Rhabditomorpha</taxon>
        <taxon>Rhabditoidea</taxon>
        <taxon>Rhabditidae</taxon>
        <taxon>Mesorhabditinae</taxon>
        <taxon>Mesorhabditis</taxon>
    </lineage>
</organism>
<dbReference type="GO" id="GO:0004252">
    <property type="term" value="F:serine-type endopeptidase activity"/>
    <property type="evidence" value="ECO:0007669"/>
    <property type="project" value="InterPro"/>
</dbReference>
<dbReference type="Pfam" id="PF02886">
    <property type="entry name" value="LBP_BPI_CETP_C"/>
    <property type="match status" value="1"/>
</dbReference>
<name>A0AA36CEF6_9BILA</name>
<feature type="domain" description="Lipid-binding serum glycoprotein C-terminal" evidence="2">
    <location>
        <begin position="366"/>
        <end position="575"/>
    </location>
</feature>
<evidence type="ECO:0000259" key="2">
    <source>
        <dbReference type="SMART" id="SM00329"/>
    </source>
</evidence>
<dbReference type="InterPro" id="IPR017943">
    <property type="entry name" value="Bactericidal_perm-incr_a/b_dom"/>
</dbReference>
<gene>
    <name evidence="3" type="ORF">MSPICULIGERA_LOCUS5839</name>
</gene>
<proteinExistence type="predicted"/>
<evidence type="ECO:0000256" key="1">
    <source>
        <dbReference type="ARBA" id="ARBA00023157"/>
    </source>
</evidence>
<evidence type="ECO:0000313" key="3">
    <source>
        <dbReference type="EMBL" id="CAJ0567282.1"/>
    </source>
</evidence>
<dbReference type="PROSITE" id="PS00135">
    <property type="entry name" value="TRYPSIN_SER"/>
    <property type="match status" value="1"/>
</dbReference>
<dbReference type="PANTHER" id="PTHR10504">
    <property type="entry name" value="BACTERICIDAL PERMEABILITY-INCREASING BPI PROTEIN-RELATED"/>
    <property type="match status" value="1"/>
</dbReference>